<evidence type="ECO:0000313" key="15">
    <source>
        <dbReference type="Proteomes" id="UP001164803"/>
    </source>
</evidence>
<evidence type="ECO:0000256" key="2">
    <source>
        <dbReference type="ARBA" id="ARBA00005099"/>
    </source>
</evidence>
<evidence type="ECO:0000256" key="7">
    <source>
        <dbReference type="ARBA" id="ARBA00022898"/>
    </source>
</evidence>
<evidence type="ECO:0000256" key="1">
    <source>
        <dbReference type="ARBA" id="ARBA00003483"/>
    </source>
</evidence>
<feature type="binding site" evidence="11">
    <location>
        <position position="194"/>
    </location>
    <ligand>
        <name>pyridoxal 5'-phosphate</name>
        <dbReference type="ChEBI" id="CHEBI:597326"/>
    </ligand>
</feature>
<comment type="function">
    <text evidence="1 11">Catalyzes the reversible conversion of 3-phosphohydroxypyruvate to phosphoserine and of 3-hydroxy-2-oxo-4-phosphonooxybutanoate to phosphohydroxythreonine.</text>
</comment>
<feature type="binding site" evidence="11">
    <location>
        <begin position="76"/>
        <end position="77"/>
    </location>
    <ligand>
        <name>pyridoxal 5'-phosphate</name>
        <dbReference type="ChEBI" id="CHEBI:597326"/>
    </ligand>
</feature>
<comment type="subcellular location">
    <subcellularLocation>
        <location evidence="11">Cytoplasm</location>
    </subcellularLocation>
</comment>
<dbReference type="PIRSF" id="PIRSF000525">
    <property type="entry name" value="SerC"/>
    <property type="match status" value="1"/>
</dbReference>
<comment type="subunit">
    <text evidence="11">Homodimer.</text>
</comment>
<dbReference type="InterPro" id="IPR020578">
    <property type="entry name" value="Aminotrans_V_PyrdxlP_BS"/>
</dbReference>
<evidence type="ECO:0000256" key="5">
    <source>
        <dbReference type="ARBA" id="ARBA00022605"/>
    </source>
</evidence>
<evidence type="ECO:0000256" key="3">
    <source>
        <dbReference type="ARBA" id="ARBA00006904"/>
    </source>
</evidence>
<protein>
    <recommendedName>
        <fullName evidence="11">Phosphoserine aminotransferase</fullName>
        <ecNumber evidence="11">2.6.1.52</ecNumber>
    </recommendedName>
    <alternativeName>
        <fullName evidence="11">Phosphohydroxythreonine aminotransferase</fullName>
        <shortName evidence="11">PSAT</shortName>
    </alternativeName>
</protein>
<dbReference type="NCBIfam" id="TIGR01364">
    <property type="entry name" value="serC_1"/>
    <property type="match status" value="1"/>
</dbReference>
<dbReference type="InterPro" id="IPR015424">
    <property type="entry name" value="PyrdxlP-dep_Trfase"/>
</dbReference>
<feature type="binding site" evidence="11">
    <location>
        <position position="171"/>
    </location>
    <ligand>
        <name>pyridoxal 5'-phosphate</name>
        <dbReference type="ChEBI" id="CHEBI:597326"/>
    </ligand>
</feature>
<organism evidence="14 15">
    <name type="scientific">Alicyclobacillus dauci</name>
    <dbReference type="NCBI Taxonomy" id="1475485"/>
    <lineage>
        <taxon>Bacteria</taxon>
        <taxon>Bacillati</taxon>
        <taxon>Bacillota</taxon>
        <taxon>Bacilli</taxon>
        <taxon>Bacillales</taxon>
        <taxon>Alicyclobacillaceae</taxon>
        <taxon>Alicyclobacillus</taxon>
    </lineage>
</organism>
<evidence type="ECO:0000256" key="9">
    <source>
        <dbReference type="ARBA" id="ARBA00047630"/>
    </source>
</evidence>
<dbReference type="EMBL" id="CP104064">
    <property type="protein sequence ID" value="WAH35556.1"/>
    <property type="molecule type" value="Genomic_DNA"/>
</dbReference>
<dbReference type="PANTHER" id="PTHR43247:SF1">
    <property type="entry name" value="PHOSPHOSERINE AMINOTRANSFERASE"/>
    <property type="match status" value="1"/>
</dbReference>
<feature type="domain" description="Aminotransferase class V" evidence="13">
    <location>
        <begin position="6"/>
        <end position="344"/>
    </location>
</feature>
<keyword evidence="7 11" id="KW-0663">Pyridoxal phosphate</keyword>
<evidence type="ECO:0000256" key="4">
    <source>
        <dbReference type="ARBA" id="ARBA00022576"/>
    </source>
</evidence>
<comment type="pathway">
    <text evidence="2 11 12">Amino-acid biosynthesis; L-serine biosynthesis; L-serine from 3-phospho-D-glycerate: step 2/3.</text>
</comment>
<feature type="binding site" evidence="11">
    <location>
        <position position="102"/>
    </location>
    <ligand>
        <name>pyridoxal 5'-phosphate</name>
        <dbReference type="ChEBI" id="CHEBI:597326"/>
    </ligand>
</feature>
<feature type="binding site" evidence="11">
    <location>
        <position position="152"/>
    </location>
    <ligand>
        <name>pyridoxal 5'-phosphate</name>
        <dbReference type="ChEBI" id="CHEBI:597326"/>
    </ligand>
</feature>
<comment type="similarity">
    <text evidence="3 11">Belongs to the class-V pyridoxal-phosphate-dependent aminotransferase family. SerC subfamily.</text>
</comment>
<evidence type="ECO:0000256" key="6">
    <source>
        <dbReference type="ARBA" id="ARBA00022679"/>
    </source>
</evidence>
<comment type="caution">
    <text evidence="11">Lacks conserved residue(s) required for the propagation of feature annotation.</text>
</comment>
<dbReference type="PANTHER" id="PTHR43247">
    <property type="entry name" value="PHOSPHOSERINE AMINOTRANSFERASE"/>
    <property type="match status" value="1"/>
</dbReference>
<evidence type="ECO:0000256" key="10">
    <source>
        <dbReference type="ARBA" id="ARBA00049007"/>
    </source>
</evidence>
<feature type="modified residue" description="N6-(pyridoxal phosphate)lysine" evidence="11">
    <location>
        <position position="195"/>
    </location>
</feature>
<dbReference type="NCBIfam" id="NF003764">
    <property type="entry name" value="PRK05355.1"/>
    <property type="match status" value="1"/>
</dbReference>
<dbReference type="GO" id="GO:0004648">
    <property type="term" value="F:O-phospho-L-serine:2-oxoglutarate aminotransferase activity"/>
    <property type="evidence" value="ECO:0007669"/>
    <property type="project" value="UniProtKB-EC"/>
</dbReference>
<keyword evidence="5 11" id="KW-0028">Amino-acid biosynthesis</keyword>
<dbReference type="HAMAP" id="MF_00160">
    <property type="entry name" value="SerC_aminotrans_5"/>
    <property type="match status" value="1"/>
</dbReference>
<dbReference type="Gene3D" id="3.90.1150.10">
    <property type="entry name" value="Aspartate Aminotransferase, domain 1"/>
    <property type="match status" value="1"/>
</dbReference>
<evidence type="ECO:0000313" key="14">
    <source>
        <dbReference type="EMBL" id="WAH35556.1"/>
    </source>
</evidence>
<comment type="cofactor">
    <cofactor evidence="11">
        <name>pyridoxal 5'-phosphate</name>
        <dbReference type="ChEBI" id="CHEBI:597326"/>
    </cofactor>
    <text evidence="11">Binds 1 pyridoxal phosphate per subunit.</text>
</comment>
<dbReference type="Proteomes" id="UP001164803">
    <property type="component" value="Chromosome"/>
</dbReference>
<keyword evidence="4 11" id="KW-0032">Aminotransferase</keyword>
<name>A0ABY6YZL3_9BACL</name>
<gene>
    <name evidence="11 14" type="primary">serC</name>
    <name evidence="14" type="ORF">NZD86_14835</name>
</gene>
<accession>A0ABY6YZL3</accession>
<proteinExistence type="inferred from homology"/>
<keyword evidence="8 11" id="KW-0718">Serine biosynthesis</keyword>
<dbReference type="RefSeq" id="WP_268042839.1">
    <property type="nucleotide sequence ID" value="NZ_CP104064.1"/>
</dbReference>
<dbReference type="Pfam" id="PF00266">
    <property type="entry name" value="Aminotran_5"/>
    <property type="match status" value="1"/>
</dbReference>
<keyword evidence="6 11" id="KW-0808">Transferase</keyword>
<reference evidence="14" key="1">
    <citation type="submission" date="2022-08" db="EMBL/GenBank/DDBJ databases">
        <title>Alicyclobacillus dauci DSM2870, complete genome.</title>
        <authorList>
            <person name="Wang Q."/>
            <person name="Cai R."/>
            <person name="Wang Z."/>
        </authorList>
    </citation>
    <scope>NUCLEOTIDE SEQUENCE</scope>
    <source>
        <strain evidence="14">DSM 28700</strain>
    </source>
</reference>
<dbReference type="InterPro" id="IPR022278">
    <property type="entry name" value="Pser_aminoTfrase"/>
</dbReference>
<keyword evidence="11" id="KW-0963">Cytoplasm</keyword>
<dbReference type="InterPro" id="IPR015421">
    <property type="entry name" value="PyrdxlP-dep_Trfase_major"/>
</dbReference>
<evidence type="ECO:0000256" key="8">
    <source>
        <dbReference type="ARBA" id="ARBA00023299"/>
    </source>
</evidence>
<dbReference type="EC" id="2.6.1.52" evidence="11"/>
<evidence type="ECO:0000256" key="12">
    <source>
        <dbReference type="RuleBase" id="RU004505"/>
    </source>
</evidence>
<comment type="catalytic activity">
    <reaction evidence="10 11 12">
        <text>O-phospho-L-serine + 2-oxoglutarate = 3-phosphooxypyruvate + L-glutamate</text>
        <dbReference type="Rhea" id="RHEA:14329"/>
        <dbReference type="ChEBI" id="CHEBI:16810"/>
        <dbReference type="ChEBI" id="CHEBI:18110"/>
        <dbReference type="ChEBI" id="CHEBI:29985"/>
        <dbReference type="ChEBI" id="CHEBI:57524"/>
        <dbReference type="EC" id="2.6.1.52"/>
    </reaction>
</comment>
<dbReference type="SUPFAM" id="SSF53383">
    <property type="entry name" value="PLP-dependent transferases"/>
    <property type="match status" value="1"/>
</dbReference>
<dbReference type="PROSITE" id="PS00595">
    <property type="entry name" value="AA_TRANSFER_CLASS_5"/>
    <property type="match status" value="1"/>
</dbReference>
<evidence type="ECO:0000256" key="11">
    <source>
        <dbReference type="HAMAP-Rule" id="MF_00160"/>
    </source>
</evidence>
<evidence type="ECO:0000259" key="13">
    <source>
        <dbReference type="Pfam" id="PF00266"/>
    </source>
</evidence>
<dbReference type="InterPro" id="IPR015422">
    <property type="entry name" value="PyrdxlP-dep_Trfase_small"/>
</dbReference>
<comment type="catalytic activity">
    <reaction evidence="9 11">
        <text>4-(phosphooxy)-L-threonine + 2-oxoglutarate = (R)-3-hydroxy-2-oxo-4-phosphooxybutanoate + L-glutamate</text>
        <dbReference type="Rhea" id="RHEA:16573"/>
        <dbReference type="ChEBI" id="CHEBI:16810"/>
        <dbReference type="ChEBI" id="CHEBI:29985"/>
        <dbReference type="ChEBI" id="CHEBI:58452"/>
        <dbReference type="ChEBI" id="CHEBI:58538"/>
        <dbReference type="EC" id="2.6.1.52"/>
    </reaction>
</comment>
<feature type="binding site" evidence="11">
    <location>
        <begin position="236"/>
        <end position="237"/>
    </location>
    <ligand>
        <name>pyridoxal 5'-phosphate</name>
        <dbReference type="ChEBI" id="CHEBI:597326"/>
    </ligand>
</feature>
<dbReference type="InterPro" id="IPR000192">
    <property type="entry name" value="Aminotrans_V_dom"/>
</dbReference>
<keyword evidence="15" id="KW-1185">Reference proteome</keyword>
<dbReference type="Gene3D" id="3.40.640.10">
    <property type="entry name" value="Type I PLP-dependent aspartate aminotransferase-like (Major domain)"/>
    <property type="match status" value="1"/>
</dbReference>
<feature type="binding site" evidence="11">
    <location>
        <position position="42"/>
    </location>
    <ligand>
        <name>L-glutamate</name>
        <dbReference type="ChEBI" id="CHEBI:29985"/>
    </ligand>
</feature>
<sequence length="360" mass="39918">MGRAHNFNAGPSALPLEVLRRAQAELIDYQGTGMSVMELSHRSETYEAIHRSAQDRLRRLLGVPDNYRVLFLQGGASLQFAMLPMNYLSRDAAAAYVLTGSWSEKAAQEARRFGRVQLDSQAKEDGYKTIPEMLDGEALAGASYVHITSNNTIYGTQWHAFPTTQIPLVADMSSDIMSHEVDVEQFHMIYAGAQKNLGPSGVTVVIVRDEWLQQANQDIPTMLQYGVHAKADSLYNTPPTFAIYLMDLVLEWIEEQGGLTAIASRNAEKSGLIYSVIDEYPDLFDGHAAKSARSHMNVTFRLPSDEQSKEFLAQAKALGFVGVKGHRSVGGCRVSLYNAVPVESAARFAEFMRDYARKSR</sequence>